<keyword evidence="1 2" id="KW-0732">Signal</keyword>
<dbReference type="PANTHER" id="PTHR45661">
    <property type="entry name" value="SURFACE ANTIGEN"/>
    <property type="match status" value="1"/>
</dbReference>
<feature type="domain" description="Secretion system C-terminal sorting" evidence="3">
    <location>
        <begin position="240"/>
        <end position="303"/>
    </location>
</feature>
<feature type="signal peptide" evidence="2">
    <location>
        <begin position="1"/>
        <end position="20"/>
    </location>
</feature>
<dbReference type="Gene3D" id="3.80.10.10">
    <property type="entry name" value="Ribonuclease Inhibitor"/>
    <property type="match status" value="2"/>
</dbReference>
<evidence type="ECO:0000256" key="1">
    <source>
        <dbReference type="ARBA" id="ARBA00022729"/>
    </source>
</evidence>
<protein>
    <submittedName>
        <fullName evidence="4">Por secretion system C-terminal sorting domain-containing protein</fullName>
    </submittedName>
</protein>
<dbReference type="STRING" id="1249933.SAMN04489797_1036"/>
<dbReference type="InterPro" id="IPR026444">
    <property type="entry name" value="Secre_tail"/>
</dbReference>
<dbReference type="Pfam" id="PF13306">
    <property type="entry name" value="LRR_5"/>
    <property type="match status" value="1"/>
</dbReference>
<dbReference type="InterPro" id="IPR032675">
    <property type="entry name" value="LRR_dom_sf"/>
</dbReference>
<sequence>MKQIYFFYAFLVLACYTASAQFDDGGINYEVVSNITLTAQVGSNNELTGDIVIPETVTDGTNTYTVVAVKGWAFSQGEGATSSISSISLPDTVTSIANDAFANNTLLTTADLGEGVTNIGTGAFYKAGLTSITIPDSVTNIDNVAFFANTSLLTISFGSGLTSIGSQSFAYCNPLTSVSISAATPPTVNVNTFEGLALSSINLFVPSENVSTYSSTTVWEDFIVQVLNINDFDMEVAIKVYPNPVVETVQINLPSSISLRQVEVYNVNGQSVLLSNSNSINISHLAKGQYFMSVETSKGKVVKPLFKL</sequence>
<gene>
    <name evidence="4" type="ORF">SAMN04489797_1036</name>
</gene>
<dbReference type="EMBL" id="LT629774">
    <property type="protein sequence ID" value="SDS17709.1"/>
    <property type="molecule type" value="Genomic_DNA"/>
</dbReference>
<reference evidence="4 5" key="1">
    <citation type="submission" date="2016-10" db="EMBL/GenBank/DDBJ databases">
        <authorList>
            <person name="Varghese N."/>
            <person name="Submissions S."/>
        </authorList>
    </citation>
    <scope>NUCLEOTIDE SEQUENCE [LARGE SCALE GENOMIC DNA]</scope>
    <source>
        <strain evidence="4 5">RHA_55</strain>
    </source>
</reference>
<dbReference type="RefSeq" id="WP_092444911.1">
    <property type="nucleotide sequence ID" value="NZ_LT629774.1"/>
</dbReference>
<organism evidence="4 5">
    <name type="scientific">Winogradskyella sediminis</name>
    <dbReference type="NCBI Taxonomy" id="1382466"/>
    <lineage>
        <taxon>Bacteria</taxon>
        <taxon>Pseudomonadati</taxon>
        <taxon>Bacteroidota</taxon>
        <taxon>Flavobacteriia</taxon>
        <taxon>Flavobacteriales</taxon>
        <taxon>Flavobacteriaceae</taxon>
        <taxon>Winogradskyella</taxon>
    </lineage>
</organism>
<feature type="chain" id="PRO_5009257278" evidence="2">
    <location>
        <begin position="21"/>
        <end position="308"/>
    </location>
</feature>
<keyword evidence="5" id="KW-1185">Reference proteome</keyword>
<dbReference type="InterPro" id="IPR026906">
    <property type="entry name" value="LRR_5"/>
</dbReference>
<dbReference type="Proteomes" id="UP000198963">
    <property type="component" value="Chromosome I"/>
</dbReference>
<dbReference type="AlphaFoldDB" id="A0A1H1Q405"/>
<dbReference type="PANTHER" id="PTHR45661:SF3">
    <property type="entry name" value="IG-LIKE DOMAIN-CONTAINING PROTEIN"/>
    <property type="match status" value="1"/>
</dbReference>
<dbReference type="NCBIfam" id="TIGR04183">
    <property type="entry name" value="Por_Secre_tail"/>
    <property type="match status" value="1"/>
</dbReference>
<evidence type="ECO:0000313" key="4">
    <source>
        <dbReference type="EMBL" id="SDS17709.1"/>
    </source>
</evidence>
<evidence type="ECO:0000256" key="2">
    <source>
        <dbReference type="SAM" id="SignalP"/>
    </source>
</evidence>
<dbReference type="SUPFAM" id="SSF52058">
    <property type="entry name" value="L domain-like"/>
    <property type="match status" value="1"/>
</dbReference>
<dbReference type="PROSITE" id="PS51257">
    <property type="entry name" value="PROKAR_LIPOPROTEIN"/>
    <property type="match status" value="1"/>
</dbReference>
<evidence type="ECO:0000259" key="3">
    <source>
        <dbReference type="Pfam" id="PF18962"/>
    </source>
</evidence>
<name>A0A1H1Q405_9FLAO</name>
<dbReference type="InterPro" id="IPR053139">
    <property type="entry name" value="Surface_bspA-like"/>
</dbReference>
<accession>A0A1H1Q405</accession>
<proteinExistence type="predicted"/>
<evidence type="ECO:0000313" key="5">
    <source>
        <dbReference type="Proteomes" id="UP000198963"/>
    </source>
</evidence>
<dbReference type="Pfam" id="PF18962">
    <property type="entry name" value="Por_Secre_tail"/>
    <property type="match status" value="1"/>
</dbReference>